<feature type="region of interest" description="Disordered" evidence="9">
    <location>
        <begin position="395"/>
        <end position="424"/>
    </location>
</feature>
<protein>
    <recommendedName>
        <fullName evidence="3">glutamate decarboxylase</fullName>
        <ecNumber evidence="3">4.1.1.15</ecNumber>
    </recommendedName>
</protein>
<reference evidence="10 11" key="1">
    <citation type="journal article" date="2018" name="Plant J.">
        <title>Genome sequences of Chlorella sorokiniana UTEX 1602 and Micractinium conductrix SAG 241.80: implications to maltose excretion by a green alga.</title>
        <authorList>
            <person name="Arriola M.B."/>
            <person name="Velmurugan N."/>
            <person name="Zhang Y."/>
            <person name="Plunkett M.H."/>
            <person name="Hondzo H."/>
            <person name="Barney B.M."/>
        </authorList>
    </citation>
    <scope>NUCLEOTIDE SEQUENCE [LARGE SCALE GENOMIC DNA]</scope>
    <source>
        <strain evidence="10 11">SAG 241.80</strain>
    </source>
</reference>
<evidence type="ECO:0000256" key="6">
    <source>
        <dbReference type="ARBA" id="ARBA00048868"/>
    </source>
</evidence>
<dbReference type="Proteomes" id="UP000239649">
    <property type="component" value="Unassembled WGS sequence"/>
</dbReference>
<dbReference type="GO" id="GO:0005829">
    <property type="term" value="C:cytosol"/>
    <property type="evidence" value="ECO:0007669"/>
    <property type="project" value="TreeGrafter"/>
</dbReference>
<dbReference type="EC" id="4.1.1.15" evidence="3"/>
<comment type="catalytic activity">
    <reaction evidence="6">
        <text>L-glutamate + H(+) = 4-aminobutanoate + CO2</text>
        <dbReference type="Rhea" id="RHEA:17785"/>
        <dbReference type="ChEBI" id="CHEBI:15378"/>
        <dbReference type="ChEBI" id="CHEBI:16526"/>
        <dbReference type="ChEBI" id="CHEBI:29985"/>
        <dbReference type="ChEBI" id="CHEBI:59888"/>
        <dbReference type="EC" id="4.1.1.15"/>
    </reaction>
</comment>
<dbReference type="GO" id="GO:0006538">
    <property type="term" value="P:L-glutamate catabolic process"/>
    <property type="evidence" value="ECO:0007669"/>
    <property type="project" value="TreeGrafter"/>
</dbReference>
<evidence type="ECO:0000313" key="10">
    <source>
        <dbReference type="EMBL" id="PSC74807.1"/>
    </source>
</evidence>
<sequence length="424" mass="47739">MVLLWQVEDMMLLDVNPRLNLSTFVNTWIEPEAEELMQKAASYNLADAVQYASAAEMEKRCINFLAHLWHAPDDNFVGTGAVGSSEACYLGGLALKKRWQAARRAAGKPADRPNIVVSHIAQVCWQKLCSYFDVEPHYVDVTEDCLGESRAAEKGKGVGGRQGACLLRPACHPSPQERGLEVPLHVDAANAGLVAPLCRPDVLFDFRLRHVASINVSGHKYGLVYCGCAFIVWRNREFLPRDMVFTVAYLGKEEENLTINFSRPGAQTSAQYYNFIRLGQEGYRRTFDNFFRIYNALRDKVERMGCFQILSTGDMPVLAFRLKPLEGGNKRPYNEYDIMMGLGEHRWMVPAYTMAPAASDMHLLRVCLRVGFDLEMADMLAHHLEQVISKLEKHTSPAVPSPGQAYVEEQSQRAKEFKRRAGPC</sequence>
<evidence type="ECO:0000256" key="1">
    <source>
        <dbReference type="ARBA" id="ARBA00001933"/>
    </source>
</evidence>
<dbReference type="PANTHER" id="PTHR43321:SF3">
    <property type="entry name" value="GLUTAMATE DECARBOXYLASE"/>
    <property type="match status" value="1"/>
</dbReference>
<dbReference type="Gene3D" id="3.90.1150.160">
    <property type="match status" value="1"/>
</dbReference>
<dbReference type="Gene3D" id="3.40.640.10">
    <property type="entry name" value="Type I PLP-dependent aspartate aminotransferase-like (Major domain)"/>
    <property type="match status" value="2"/>
</dbReference>
<name>A0A2P6VL75_9CHLO</name>
<dbReference type="AlphaFoldDB" id="A0A2P6VL75"/>
<keyword evidence="11" id="KW-1185">Reference proteome</keyword>
<feature type="modified residue" description="N6-(pyridoxal phosphate)lysine" evidence="7">
    <location>
        <position position="220"/>
    </location>
</feature>
<evidence type="ECO:0000256" key="7">
    <source>
        <dbReference type="PIRSR" id="PIRSR602129-50"/>
    </source>
</evidence>
<evidence type="ECO:0000256" key="8">
    <source>
        <dbReference type="RuleBase" id="RU000382"/>
    </source>
</evidence>
<dbReference type="GO" id="GO:0004351">
    <property type="term" value="F:glutamate decarboxylase activity"/>
    <property type="evidence" value="ECO:0007669"/>
    <property type="project" value="UniProtKB-EC"/>
</dbReference>
<gene>
    <name evidence="10" type="ORF">C2E20_1923</name>
</gene>
<proteinExistence type="inferred from homology"/>
<dbReference type="GO" id="GO:0030170">
    <property type="term" value="F:pyridoxal phosphate binding"/>
    <property type="evidence" value="ECO:0007669"/>
    <property type="project" value="InterPro"/>
</dbReference>
<dbReference type="InterPro" id="IPR002129">
    <property type="entry name" value="PyrdxlP-dep_de-COase"/>
</dbReference>
<evidence type="ECO:0000313" key="11">
    <source>
        <dbReference type="Proteomes" id="UP000239649"/>
    </source>
</evidence>
<evidence type="ECO:0000256" key="3">
    <source>
        <dbReference type="ARBA" id="ARBA00012421"/>
    </source>
</evidence>
<evidence type="ECO:0000256" key="5">
    <source>
        <dbReference type="ARBA" id="ARBA00023239"/>
    </source>
</evidence>
<dbReference type="Pfam" id="PF00282">
    <property type="entry name" value="Pyridoxal_deC"/>
    <property type="match status" value="2"/>
</dbReference>
<dbReference type="PANTHER" id="PTHR43321">
    <property type="entry name" value="GLUTAMATE DECARBOXYLASE"/>
    <property type="match status" value="1"/>
</dbReference>
<accession>A0A2P6VL75</accession>
<comment type="similarity">
    <text evidence="2 8">Belongs to the group II decarboxylase family.</text>
</comment>
<comment type="caution">
    <text evidence="10">The sequence shown here is derived from an EMBL/GenBank/DDBJ whole genome shotgun (WGS) entry which is preliminary data.</text>
</comment>
<keyword evidence="4 7" id="KW-0663">Pyridoxal phosphate</keyword>
<evidence type="ECO:0000256" key="2">
    <source>
        <dbReference type="ARBA" id="ARBA00009533"/>
    </source>
</evidence>
<dbReference type="InterPro" id="IPR010107">
    <property type="entry name" value="Glutamate_decarboxylase"/>
</dbReference>
<dbReference type="InterPro" id="IPR015424">
    <property type="entry name" value="PyrdxlP-dep_Trfase"/>
</dbReference>
<dbReference type="STRING" id="554055.A0A2P6VL75"/>
<organism evidence="10 11">
    <name type="scientific">Micractinium conductrix</name>
    <dbReference type="NCBI Taxonomy" id="554055"/>
    <lineage>
        <taxon>Eukaryota</taxon>
        <taxon>Viridiplantae</taxon>
        <taxon>Chlorophyta</taxon>
        <taxon>core chlorophytes</taxon>
        <taxon>Trebouxiophyceae</taxon>
        <taxon>Chlorellales</taxon>
        <taxon>Chlorellaceae</taxon>
        <taxon>Chlorella clade</taxon>
        <taxon>Micractinium</taxon>
    </lineage>
</organism>
<keyword evidence="5 8" id="KW-0456">Lyase</keyword>
<dbReference type="OrthoDB" id="5152799at2759"/>
<evidence type="ECO:0000256" key="4">
    <source>
        <dbReference type="ARBA" id="ARBA00022898"/>
    </source>
</evidence>
<dbReference type="SUPFAM" id="SSF53383">
    <property type="entry name" value="PLP-dependent transferases"/>
    <property type="match status" value="1"/>
</dbReference>
<comment type="cofactor">
    <cofactor evidence="1 7 8">
        <name>pyridoxal 5'-phosphate</name>
        <dbReference type="ChEBI" id="CHEBI:597326"/>
    </cofactor>
</comment>
<dbReference type="InterPro" id="IPR015421">
    <property type="entry name" value="PyrdxlP-dep_Trfase_major"/>
</dbReference>
<evidence type="ECO:0000256" key="9">
    <source>
        <dbReference type="SAM" id="MobiDB-lite"/>
    </source>
</evidence>
<dbReference type="EMBL" id="LHPF02000003">
    <property type="protein sequence ID" value="PSC74807.1"/>
    <property type="molecule type" value="Genomic_DNA"/>
</dbReference>